<protein>
    <submittedName>
        <fullName evidence="1">Rbr family ring finger and ibr domain-containing</fullName>
    </submittedName>
</protein>
<accession>A0ACB9TLB8</accession>
<keyword evidence="2" id="KW-1185">Reference proteome</keyword>
<evidence type="ECO:0000313" key="1">
    <source>
        <dbReference type="EMBL" id="KAI4467593.1"/>
    </source>
</evidence>
<dbReference type="EMBL" id="CM043016">
    <property type="protein sequence ID" value="KAI4467593.1"/>
    <property type="molecule type" value="Genomic_DNA"/>
</dbReference>
<gene>
    <name evidence="1" type="ORF">MML48_2g00018077</name>
</gene>
<name>A0ACB9TLB8_HOLOL</name>
<sequence>MGSTSSKFKKYLQQGDEFAAMQIYHGSPEFVKSIDPNLSYGEKYNHNTALHFAAKHGMKHLVRTFLYDLGGNPSNRNGLDETVLHSACQLDYTKSFSAQERRASCVKLLLYSNREGIDLSDQDKEGNTPLHWAARTGLKRCVEILITYDASLIIENNDKLTPCEIAVRAAHYDIANLLESATVFGDITHIFNEEDVISEQEEVYSGLRTEDLQEVKDQLIVDTSDMLKIPLSTAEALLRNNDWSKEVLLDKWMKNPVKCCQLAGVQLSASVLPDFNNVDSNSSPEITCEICFLLINNWEQPIMMSCKHVFCKQCWDSYLTIKIQNGDAHRISCPAYQCYLLVPVELIVKLVNPEMARRYIQFDIKAFVENSKSIKWCPMPGCGRAVRLPDAEKTGALITNKAVSVTSLTVDCGNTHLFCWECLGEAHAPCDCKQWQEWQIKIAKVNPEELQASCSDSENAANIFWLVTNSKPCPNCKSPIEKDEGCNHMKCFKCKLDFCWVCQEPWTKHSSATGGYFRCNRFEAAQKVNEKQDSLISKALHRNNQMQEMSRFLHFYTRFKNHENNQKLEEAMLVTVRQKMELLACSLGLENSEGKFMEKSVRELLKARRVLCGSYVYGYYLKDDSYNNTIFEATKNELEKATEKLSKMIARSHLRTPKAVIIKTTNLTRRKRHELERVVTHKLIPLETLPVQWKANRHCYSDRELSQTSLWEEYDSDLEEEEPFLQNHGSPNDRQCSVGSNYLGSTAYADYNTELLIALELSRLQIAEEEWRRTKPAQTNAATTPDRGSSIFDSDDESDDQIRITMQLSLQESICEKNVALSDSGKYVDVKSKRSLLSRDLCAESSRGTKIEVDGDKIRSHLDFNQNEILAVPSSSTSTKQFVRLDQSYSKEGIYRNQSSVKNITTHNSIKSHIAVCEVWEFDNDDSDSIPSNDHDYKLDVNVNKNNSGITGIIQTEAMSSKCEEIKIRENVLTSLKSEVSSAYPPRTNYSTRNSVNKGDNNSNNIRSSLDDENNYESDKQQTEAINQTSDDDCSRKN</sequence>
<reference evidence="1" key="1">
    <citation type="submission" date="2022-04" db="EMBL/GenBank/DDBJ databases">
        <title>Chromosome-scale genome assembly of Holotrichia oblita Faldermann.</title>
        <authorList>
            <person name="Rongchong L."/>
        </authorList>
    </citation>
    <scope>NUCLEOTIDE SEQUENCE</scope>
    <source>
        <strain evidence="1">81SQS9</strain>
    </source>
</reference>
<comment type="caution">
    <text evidence="1">The sequence shown here is derived from an EMBL/GenBank/DDBJ whole genome shotgun (WGS) entry which is preliminary data.</text>
</comment>
<organism evidence="1 2">
    <name type="scientific">Holotrichia oblita</name>
    <name type="common">Chafer beetle</name>
    <dbReference type="NCBI Taxonomy" id="644536"/>
    <lineage>
        <taxon>Eukaryota</taxon>
        <taxon>Metazoa</taxon>
        <taxon>Ecdysozoa</taxon>
        <taxon>Arthropoda</taxon>
        <taxon>Hexapoda</taxon>
        <taxon>Insecta</taxon>
        <taxon>Pterygota</taxon>
        <taxon>Neoptera</taxon>
        <taxon>Endopterygota</taxon>
        <taxon>Coleoptera</taxon>
        <taxon>Polyphaga</taxon>
        <taxon>Scarabaeiformia</taxon>
        <taxon>Scarabaeidae</taxon>
        <taxon>Melolonthinae</taxon>
        <taxon>Holotrichia</taxon>
    </lineage>
</organism>
<dbReference type="Proteomes" id="UP001056778">
    <property type="component" value="Chromosome 2"/>
</dbReference>
<evidence type="ECO:0000313" key="2">
    <source>
        <dbReference type="Proteomes" id="UP001056778"/>
    </source>
</evidence>
<proteinExistence type="predicted"/>